<dbReference type="Proteomes" id="UP000288805">
    <property type="component" value="Unassembled WGS sequence"/>
</dbReference>
<name>A0A438G030_VITVI</name>
<evidence type="ECO:0000313" key="2">
    <source>
        <dbReference type="Proteomes" id="UP000288805"/>
    </source>
</evidence>
<accession>A0A438G030</accession>
<sequence length="590" mass="66721">MRRFSEVIEELALKDLSLHGGYSRGVEAEWSFKVQTGPFSISEDWENHFSGASQCSLPRPVSDHFPILLDGGGTRRGPIPFRFENMWLKEEGFKELLKGWWQGFNYSGSYSFILTEKLKALKIKLKEWNSEVFGKGSGEAFKDLLSDPGGWLPCCNNIEFDSIGDEEAARLEVSFSGDEVFLALSDLNGTRPLEFYERGKFVRSLNTTFLVLIPKKCVAEDLSDFRPISLVGGLFKLLAKVLANRLKKVVGKVVSSSQNAFVEGRQILDAALVANEGVKARRSTLSLPFRLRMEALSSLINRAVRGGFLSRLQDRGKGRCRDPSYAPAWMLSYWQLSWAARWDLSLPPIWGSLGASHNSVKVWDRVEERMRKKLALWKRQFISKGGRLTLIRSTLASMPTYLMSLLRMPRVVKLRLEKIQRDFLWGGGALEKRPHLANWRYAVEETHIGSLLLVRSMGLKEEGGARVGLGRAMGLGFGRKSARKVCYCSIMYLLGEGWRVLKMHGLRTIGIQWGSGRVTPLFLRPFNDWEVEEVERLLSSIQGKSCAVSFPGNIIWSPYVPSKVSFFAWEASWEKVLTQDQLKRGLDSSQ</sequence>
<reference evidence="1 2" key="1">
    <citation type="journal article" date="2018" name="PLoS Genet.">
        <title>Population sequencing reveals clonal diversity and ancestral inbreeding in the grapevine cultivar Chardonnay.</title>
        <authorList>
            <person name="Roach M.J."/>
            <person name="Johnson D.L."/>
            <person name="Bohlmann J."/>
            <person name="van Vuuren H.J."/>
            <person name="Jones S.J."/>
            <person name="Pretorius I.S."/>
            <person name="Schmidt S.A."/>
            <person name="Borneman A.R."/>
        </authorList>
    </citation>
    <scope>NUCLEOTIDE SEQUENCE [LARGE SCALE GENOMIC DNA]</scope>
    <source>
        <strain evidence="2">cv. Chardonnay</strain>
        <tissue evidence="1">Leaf</tissue>
    </source>
</reference>
<dbReference type="PANTHER" id="PTHR33116">
    <property type="entry name" value="REVERSE TRANSCRIPTASE ZINC-BINDING DOMAIN-CONTAINING PROTEIN-RELATED-RELATED"/>
    <property type="match status" value="1"/>
</dbReference>
<proteinExistence type="predicted"/>
<organism evidence="1 2">
    <name type="scientific">Vitis vinifera</name>
    <name type="common">Grape</name>
    <dbReference type="NCBI Taxonomy" id="29760"/>
    <lineage>
        <taxon>Eukaryota</taxon>
        <taxon>Viridiplantae</taxon>
        <taxon>Streptophyta</taxon>
        <taxon>Embryophyta</taxon>
        <taxon>Tracheophyta</taxon>
        <taxon>Spermatophyta</taxon>
        <taxon>Magnoliopsida</taxon>
        <taxon>eudicotyledons</taxon>
        <taxon>Gunneridae</taxon>
        <taxon>Pentapetalae</taxon>
        <taxon>rosids</taxon>
        <taxon>Vitales</taxon>
        <taxon>Vitaceae</taxon>
        <taxon>Viteae</taxon>
        <taxon>Vitis</taxon>
    </lineage>
</organism>
<evidence type="ECO:0000313" key="1">
    <source>
        <dbReference type="EMBL" id="RVW65505.1"/>
    </source>
</evidence>
<dbReference type="PANTHER" id="PTHR33116:SF78">
    <property type="entry name" value="OS12G0587133 PROTEIN"/>
    <property type="match status" value="1"/>
</dbReference>
<dbReference type="AlphaFoldDB" id="A0A438G030"/>
<protein>
    <submittedName>
        <fullName evidence="1">Uncharacterized protein</fullName>
    </submittedName>
</protein>
<gene>
    <name evidence="1" type="ORF">CK203_022117</name>
</gene>
<dbReference type="EMBL" id="QGNW01000688">
    <property type="protein sequence ID" value="RVW65505.1"/>
    <property type="molecule type" value="Genomic_DNA"/>
</dbReference>
<comment type="caution">
    <text evidence="1">The sequence shown here is derived from an EMBL/GenBank/DDBJ whole genome shotgun (WGS) entry which is preliminary data.</text>
</comment>